<dbReference type="InterPro" id="IPR013685">
    <property type="entry name" value="POTRA_FtsQ_type"/>
</dbReference>
<evidence type="ECO:0000256" key="1">
    <source>
        <dbReference type="ARBA" id="ARBA00022475"/>
    </source>
</evidence>
<keyword evidence="1" id="KW-1003">Cell membrane</keyword>
<keyword evidence="9" id="KW-1185">Reference proteome</keyword>
<evidence type="ECO:0000256" key="5">
    <source>
        <dbReference type="ARBA" id="ARBA00023306"/>
    </source>
</evidence>
<evidence type="ECO:0000256" key="4">
    <source>
        <dbReference type="ARBA" id="ARBA00022989"/>
    </source>
</evidence>
<keyword evidence="6" id="KW-0472">Membrane</keyword>
<keyword evidence="2 8" id="KW-0132">Cell division</keyword>
<keyword evidence="4 6" id="KW-1133">Transmembrane helix</keyword>
<dbReference type="Proteomes" id="UP000190395">
    <property type="component" value="Unassembled WGS sequence"/>
</dbReference>
<feature type="transmembrane region" description="Helical" evidence="6">
    <location>
        <begin position="26"/>
        <end position="48"/>
    </location>
</feature>
<accession>A0A1T4LCJ6</accession>
<reference evidence="8 9" key="1">
    <citation type="submission" date="2017-02" db="EMBL/GenBank/DDBJ databases">
        <authorList>
            <person name="Peterson S.W."/>
        </authorList>
    </citation>
    <scope>NUCLEOTIDE SEQUENCE [LARGE SCALE GENOMIC DNA]</scope>
    <source>
        <strain evidence="8 9">ATCC BAA-909</strain>
    </source>
</reference>
<dbReference type="GO" id="GO:0005886">
    <property type="term" value="C:plasma membrane"/>
    <property type="evidence" value="ECO:0007669"/>
    <property type="project" value="TreeGrafter"/>
</dbReference>
<dbReference type="STRING" id="225004.SAMN02745152_00473"/>
<dbReference type="PANTHER" id="PTHR37820">
    <property type="entry name" value="CELL DIVISION PROTEIN DIVIB"/>
    <property type="match status" value="1"/>
</dbReference>
<protein>
    <submittedName>
        <fullName evidence="8">Cell division protein FtsQ</fullName>
    </submittedName>
</protein>
<dbReference type="GO" id="GO:0051301">
    <property type="term" value="P:cell division"/>
    <property type="evidence" value="ECO:0007669"/>
    <property type="project" value="UniProtKB-KW"/>
</dbReference>
<dbReference type="PANTHER" id="PTHR37820:SF1">
    <property type="entry name" value="CELL DIVISION PROTEIN FTSQ"/>
    <property type="match status" value="1"/>
</dbReference>
<keyword evidence="3 6" id="KW-0812">Transmembrane</keyword>
<evidence type="ECO:0000259" key="7">
    <source>
        <dbReference type="Pfam" id="PF08478"/>
    </source>
</evidence>
<proteinExistence type="predicted"/>
<dbReference type="Pfam" id="PF08478">
    <property type="entry name" value="POTRA_1"/>
    <property type="match status" value="1"/>
</dbReference>
<gene>
    <name evidence="8" type="ORF">SAMN02745152_00473</name>
</gene>
<dbReference type="EMBL" id="FUXC01000002">
    <property type="protein sequence ID" value="SJZ52363.1"/>
    <property type="molecule type" value="Genomic_DNA"/>
</dbReference>
<name>A0A1T4LCJ6_9SPIR</name>
<dbReference type="GeneID" id="303366743"/>
<evidence type="ECO:0000256" key="2">
    <source>
        <dbReference type="ARBA" id="ARBA00022618"/>
    </source>
</evidence>
<dbReference type="AlphaFoldDB" id="A0A1T4LCJ6"/>
<evidence type="ECO:0000313" key="8">
    <source>
        <dbReference type="EMBL" id="SJZ52363.1"/>
    </source>
</evidence>
<evidence type="ECO:0000256" key="6">
    <source>
        <dbReference type="SAM" id="Phobius"/>
    </source>
</evidence>
<organism evidence="8 9">
    <name type="scientific">Treponema berlinense</name>
    <dbReference type="NCBI Taxonomy" id="225004"/>
    <lineage>
        <taxon>Bacteria</taxon>
        <taxon>Pseudomonadati</taxon>
        <taxon>Spirochaetota</taxon>
        <taxon>Spirochaetia</taxon>
        <taxon>Spirochaetales</taxon>
        <taxon>Treponemataceae</taxon>
        <taxon>Treponema</taxon>
    </lineage>
</organism>
<dbReference type="InterPro" id="IPR050487">
    <property type="entry name" value="FtsQ_DivIB"/>
</dbReference>
<evidence type="ECO:0000256" key="3">
    <source>
        <dbReference type="ARBA" id="ARBA00022692"/>
    </source>
</evidence>
<sequence>MSEIMITSFEDFKVQDHKKKDTKGKVLKVVFAILLVLLFVEAIVYIFVFPCLNNVKINFYGLNNCTRQEIVNACGEKLDRNFIRFNKVQVQSIIASIPGIEDVEIERRFPDRIFIKIKEREPVAVTFVNKNDRTVPIQIDKNGVLFPVKSAELPVDGSIPIISGVPVENIPEGMRLPSKYHLLIDQIAKIQSVNKKYFAAVSEIHVVPREYGNFELVLIPLKAHLRVLADRILDEDTLQKMMVTLDVVTGLDRDVDVIDLRYGSISYHSRSSK</sequence>
<evidence type="ECO:0000313" key="9">
    <source>
        <dbReference type="Proteomes" id="UP000190395"/>
    </source>
</evidence>
<feature type="domain" description="POTRA" evidence="7">
    <location>
        <begin position="56"/>
        <end position="120"/>
    </location>
</feature>
<keyword evidence="5" id="KW-0131">Cell cycle</keyword>
<dbReference type="Gene3D" id="3.10.20.310">
    <property type="entry name" value="membrane protein fhac"/>
    <property type="match status" value="1"/>
</dbReference>
<dbReference type="OrthoDB" id="370362at2"/>
<dbReference type="RefSeq" id="WP_078930231.1">
    <property type="nucleotide sequence ID" value="NZ_CAMEQG010000012.1"/>
</dbReference>